<sequence length="242" mass="26905">MPKDHIASNACTAYVTHTIRIECNTIETSKRRHSPIWKVPFQHVQLIVCSATESDTSWDTSGEATGVHGGITDANNDRHGWKTWPVTSISPAQPSRLAAPRARECTKSNTCGRLLGTYARRKCVWENSHRMKLSLLLRRDVSAISASVQHGEISWGDFRVKKTGWVSELSCMRVRTQVVGFSVRVSWILRAWTGGVKKEWEAKDEEISTKLIVNTVESIASTGINSTIEFSGEVHDASGIND</sequence>
<name>A0AAD7JBE9_9AGAR</name>
<evidence type="ECO:0000313" key="1">
    <source>
        <dbReference type="EMBL" id="KAJ7761219.1"/>
    </source>
</evidence>
<protein>
    <submittedName>
        <fullName evidence="1">Uncharacterized protein</fullName>
    </submittedName>
</protein>
<comment type="caution">
    <text evidence="1">The sequence shown here is derived from an EMBL/GenBank/DDBJ whole genome shotgun (WGS) entry which is preliminary data.</text>
</comment>
<dbReference type="AlphaFoldDB" id="A0AAD7JBE9"/>
<organism evidence="1 2">
    <name type="scientific">Mycena maculata</name>
    <dbReference type="NCBI Taxonomy" id="230809"/>
    <lineage>
        <taxon>Eukaryota</taxon>
        <taxon>Fungi</taxon>
        <taxon>Dikarya</taxon>
        <taxon>Basidiomycota</taxon>
        <taxon>Agaricomycotina</taxon>
        <taxon>Agaricomycetes</taxon>
        <taxon>Agaricomycetidae</taxon>
        <taxon>Agaricales</taxon>
        <taxon>Marasmiineae</taxon>
        <taxon>Mycenaceae</taxon>
        <taxon>Mycena</taxon>
    </lineage>
</organism>
<dbReference type="EMBL" id="JARJLG010000046">
    <property type="protein sequence ID" value="KAJ7761219.1"/>
    <property type="molecule type" value="Genomic_DNA"/>
</dbReference>
<gene>
    <name evidence="1" type="ORF">DFH07DRAFT_1021032</name>
</gene>
<keyword evidence="2" id="KW-1185">Reference proteome</keyword>
<evidence type="ECO:0000313" key="2">
    <source>
        <dbReference type="Proteomes" id="UP001215280"/>
    </source>
</evidence>
<accession>A0AAD7JBE9</accession>
<proteinExistence type="predicted"/>
<reference evidence="1" key="1">
    <citation type="submission" date="2023-03" db="EMBL/GenBank/DDBJ databases">
        <title>Massive genome expansion in bonnet fungi (Mycena s.s.) driven by repeated elements and novel gene families across ecological guilds.</title>
        <authorList>
            <consortium name="Lawrence Berkeley National Laboratory"/>
            <person name="Harder C.B."/>
            <person name="Miyauchi S."/>
            <person name="Viragh M."/>
            <person name="Kuo A."/>
            <person name="Thoen E."/>
            <person name="Andreopoulos B."/>
            <person name="Lu D."/>
            <person name="Skrede I."/>
            <person name="Drula E."/>
            <person name="Henrissat B."/>
            <person name="Morin E."/>
            <person name="Kohler A."/>
            <person name="Barry K."/>
            <person name="LaButti K."/>
            <person name="Morin E."/>
            <person name="Salamov A."/>
            <person name="Lipzen A."/>
            <person name="Mereny Z."/>
            <person name="Hegedus B."/>
            <person name="Baldrian P."/>
            <person name="Stursova M."/>
            <person name="Weitz H."/>
            <person name="Taylor A."/>
            <person name="Grigoriev I.V."/>
            <person name="Nagy L.G."/>
            <person name="Martin F."/>
            <person name="Kauserud H."/>
        </authorList>
    </citation>
    <scope>NUCLEOTIDE SEQUENCE</scope>
    <source>
        <strain evidence="1">CBHHK188m</strain>
    </source>
</reference>
<dbReference type="Proteomes" id="UP001215280">
    <property type="component" value="Unassembled WGS sequence"/>
</dbReference>